<accession>A0A414Q2S3</accession>
<comment type="caution">
    <text evidence="1">The sequence shown here is derived from an EMBL/GenBank/DDBJ whole genome shotgun (WGS) entry which is preliminary data.</text>
</comment>
<sequence length="117" mass="14017">MEQEFETYKLKVNRLFEQPRFIILSQEKDMDERKKTEMTLNIIKAVVVRFIKTILIKNKNIILCTSNDEITNYVKIGLLRYLALEDKANRELIEKNIEGLKEILKEVNRYNTYEEAM</sequence>
<evidence type="ECO:0000313" key="2">
    <source>
        <dbReference type="Proteomes" id="UP000284676"/>
    </source>
</evidence>
<dbReference type="RefSeq" id="WP_005884392.1">
    <property type="nucleotide sequence ID" value="NZ_CABMMQ010000001.1"/>
</dbReference>
<organism evidence="1 2">
    <name type="scientific">Fusobacterium mortiferum</name>
    <dbReference type="NCBI Taxonomy" id="850"/>
    <lineage>
        <taxon>Bacteria</taxon>
        <taxon>Fusobacteriati</taxon>
        <taxon>Fusobacteriota</taxon>
        <taxon>Fusobacteriia</taxon>
        <taxon>Fusobacteriales</taxon>
        <taxon>Fusobacteriaceae</taxon>
        <taxon>Fusobacterium</taxon>
    </lineage>
</organism>
<protein>
    <submittedName>
        <fullName evidence="1">Uncharacterized protein</fullName>
    </submittedName>
</protein>
<dbReference type="GeneID" id="62763257"/>
<dbReference type="EMBL" id="QRHL01000001">
    <property type="protein sequence ID" value="RHF75095.1"/>
    <property type="molecule type" value="Genomic_DNA"/>
</dbReference>
<name>A0A414Q2S3_FUSMR</name>
<reference evidence="1 2" key="1">
    <citation type="submission" date="2018-08" db="EMBL/GenBank/DDBJ databases">
        <title>A genome reference for cultivated species of the human gut microbiota.</title>
        <authorList>
            <person name="Zou Y."/>
            <person name="Xue W."/>
            <person name="Luo G."/>
        </authorList>
    </citation>
    <scope>NUCLEOTIDE SEQUENCE [LARGE SCALE GENOMIC DNA]</scope>
    <source>
        <strain evidence="1 2">AM25-1</strain>
    </source>
</reference>
<proteinExistence type="predicted"/>
<dbReference type="Proteomes" id="UP000284676">
    <property type="component" value="Unassembled WGS sequence"/>
</dbReference>
<gene>
    <name evidence="1" type="ORF">DW663_01495</name>
</gene>
<evidence type="ECO:0000313" key="1">
    <source>
        <dbReference type="EMBL" id="RHF75095.1"/>
    </source>
</evidence>
<dbReference type="AlphaFoldDB" id="A0A414Q2S3"/>